<sequence length="662" mass="75891">MEKNSNSQQSGSQTVPIRTRNIRKYYRLIAEVGSGTYGRVYKAECLRTKQYVALKKFESKDDKIKEDGFPITAVREILLLKQLDHVNIIKLREIILSKPSEKNDYRGSTFLVFDYMDHDFAGLHRNKHEFSLQELKCIMKQILLGVQYLHYKKVIHRDLKIANILYNNQGEVKIADFGLARLLNPNNPKYTNKVVTLWYRAPELLLGAKEYTEQIDMWSVGCIFIELAVGENLLRGENEPRQLDKIYELCGSPNTQNWPEVDKLQLWKDMKPKRNFERKLREQVIERKKNIDPQFLNLLDGIMVLNPKKRFTVQQCLDHEFFKVEPLPFEISEMPKIKEECHEALLKNVKNRNQVIQSHKNNFMQRANMSPSRIPPMSTQNQQGQKSYSSSQNQLSSNKQSTSSIQNASSSQQGNQIVGQSHFDSRNSGKSHFQQKQQSSSSNSSQQYSREHISNSKGGYYGNSNNSSSMKYTSGGAQQNIPLDSGPNLKKQGSSTVGQNQQQQYLNPPYKKKTSIQLSGDNNNDYPSIEHHLDNSNKSVTNESQVAQPNQSSKFNSFSGLASLVQKQGSVDRQVHIPLENSGHKKQVEDEDDDYENQSTAQVHKKQSNLSMLTSNASTFMYNSINNNNDDPIINHLSKINQKRSPPSEIYDINIKKKIKED</sequence>
<dbReference type="RefSeq" id="XP_001008246.2">
    <property type="nucleotide sequence ID" value="XM_001008246.2"/>
</dbReference>
<evidence type="ECO:0000313" key="19">
    <source>
        <dbReference type="EMBL" id="EAR88001.2"/>
    </source>
</evidence>
<keyword evidence="5" id="KW-0723">Serine/threonine-protein kinase</keyword>
<dbReference type="GO" id="GO:0005634">
    <property type="term" value="C:nucleus"/>
    <property type="evidence" value="ECO:0007669"/>
    <property type="project" value="UniProtKB-SubCell"/>
</dbReference>
<evidence type="ECO:0000256" key="16">
    <source>
        <dbReference type="PROSITE-ProRule" id="PRU10141"/>
    </source>
</evidence>
<dbReference type="PANTHER" id="PTHR24056">
    <property type="entry name" value="CELL DIVISION PROTEIN KINASE"/>
    <property type="match status" value="1"/>
</dbReference>
<evidence type="ECO:0000259" key="18">
    <source>
        <dbReference type="PROSITE" id="PS50011"/>
    </source>
</evidence>
<proteinExistence type="inferred from homology"/>
<dbReference type="EMBL" id="GG662845">
    <property type="protein sequence ID" value="EAR88001.2"/>
    <property type="molecule type" value="Genomic_DNA"/>
</dbReference>
<dbReference type="SMART" id="SM00220">
    <property type="entry name" value="S_TKc"/>
    <property type="match status" value="1"/>
</dbReference>
<keyword evidence="8 19" id="KW-0418">Kinase</keyword>
<dbReference type="KEGG" id="tet:TTHERM_00011670"/>
<protein>
    <recommendedName>
        <fullName evidence="12">Cyclin-dependent kinase 2 homolog</fullName>
        <ecNumber evidence="4">2.7.11.22</ecNumber>
        <ecNumber evidence="3">2.7.11.23</ecNumber>
    </recommendedName>
    <alternativeName>
        <fullName evidence="13">Cell division control protein 2 homolog</fullName>
    </alternativeName>
    <alternativeName>
        <fullName evidence="14">cdc2-related kinase 2</fullName>
    </alternativeName>
</protein>
<dbReference type="eggNOG" id="KOG0600">
    <property type="taxonomic scope" value="Eukaryota"/>
</dbReference>
<dbReference type="InterPro" id="IPR011009">
    <property type="entry name" value="Kinase-like_dom_sf"/>
</dbReference>
<evidence type="ECO:0000256" key="4">
    <source>
        <dbReference type="ARBA" id="ARBA00012425"/>
    </source>
</evidence>
<feature type="compositionally biased region" description="Polar residues" evidence="17">
    <location>
        <begin position="515"/>
        <end position="526"/>
    </location>
</feature>
<dbReference type="InterPro" id="IPR050108">
    <property type="entry name" value="CDK"/>
</dbReference>
<dbReference type="STRING" id="312017.Q22RX1"/>
<evidence type="ECO:0000256" key="13">
    <source>
        <dbReference type="ARBA" id="ARBA00041902"/>
    </source>
</evidence>
<comment type="subunit">
    <text evidence="11">May form a complex composed of at least the catalytic subunit CRK2 and a cyclin.</text>
</comment>
<keyword evidence="6" id="KW-0808">Transferase</keyword>
<feature type="compositionally biased region" description="Low complexity" evidence="17">
    <location>
        <begin position="499"/>
        <end position="509"/>
    </location>
</feature>
<dbReference type="AlphaFoldDB" id="Q22RX1"/>
<keyword evidence="20" id="KW-1185">Reference proteome</keyword>
<dbReference type="SUPFAM" id="SSF56112">
    <property type="entry name" value="Protein kinase-like (PK-like)"/>
    <property type="match status" value="1"/>
</dbReference>
<feature type="domain" description="Protein kinase" evidence="18">
    <location>
        <begin position="26"/>
        <end position="322"/>
    </location>
</feature>
<evidence type="ECO:0000313" key="20">
    <source>
        <dbReference type="Proteomes" id="UP000009168"/>
    </source>
</evidence>
<dbReference type="OrthoDB" id="28397at2759"/>
<dbReference type="InterPro" id="IPR000719">
    <property type="entry name" value="Prot_kinase_dom"/>
</dbReference>
<evidence type="ECO:0000256" key="1">
    <source>
        <dbReference type="ARBA" id="ARBA00004123"/>
    </source>
</evidence>
<evidence type="ECO:0000256" key="12">
    <source>
        <dbReference type="ARBA" id="ARBA00039612"/>
    </source>
</evidence>
<evidence type="ECO:0000256" key="10">
    <source>
        <dbReference type="ARBA" id="ARBA00023242"/>
    </source>
</evidence>
<evidence type="ECO:0000256" key="5">
    <source>
        <dbReference type="ARBA" id="ARBA00022527"/>
    </source>
</evidence>
<feature type="compositionally biased region" description="Polar residues" evidence="17">
    <location>
        <begin position="367"/>
        <end position="384"/>
    </location>
</feature>
<dbReference type="PROSITE" id="PS00108">
    <property type="entry name" value="PROTEIN_KINASE_ST"/>
    <property type="match status" value="1"/>
</dbReference>
<reference evidence="20" key="1">
    <citation type="journal article" date="2006" name="PLoS Biol.">
        <title>Macronuclear genome sequence of the ciliate Tetrahymena thermophila, a model eukaryote.</title>
        <authorList>
            <person name="Eisen J.A."/>
            <person name="Coyne R.S."/>
            <person name="Wu M."/>
            <person name="Wu D."/>
            <person name="Thiagarajan M."/>
            <person name="Wortman J.R."/>
            <person name="Badger J.H."/>
            <person name="Ren Q."/>
            <person name="Amedeo P."/>
            <person name="Jones K.M."/>
            <person name="Tallon L.J."/>
            <person name="Delcher A.L."/>
            <person name="Salzberg S.L."/>
            <person name="Silva J.C."/>
            <person name="Haas B.J."/>
            <person name="Majoros W.H."/>
            <person name="Farzad M."/>
            <person name="Carlton J.M."/>
            <person name="Smith R.K. Jr."/>
            <person name="Garg J."/>
            <person name="Pearlman R.E."/>
            <person name="Karrer K.M."/>
            <person name="Sun L."/>
            <person name="Manning G."/>
            <person name="Elde N.C."/>
            <person name="Turkewitz A.P."/>
            <person name="Asai D.J."/>
            <person name="Wilkes D.E."/>
            <person name="Wang Y."/>
            <person name="Cai H."/>
            <person name="Collins K."/>
            <person name="Stewart B.A."/>
            <person name="Lee S.R."/>
            <person name="Wilamowska K."/>
            <person name="Weinberg Z."/>
            <person name="Ruzzo W.L."/>
            <person name="Wloga D."/>
            <person name="Gaertig J."/>
            <person name="Frankel J."/>
            <person name="Tsao C.-C."/>
            <person name="Gorovsky M.A."/>
            <person name="Keeling P.J."/>
            <person name="Waller R.F."/>
            <person name="Patron N.J."/>
            <person name="Cherry J.M."/>
            <person name="Stover N.A."/>
            <person name="Krieger C.J."/>
            <person name="del Toro C."/>
            <person name="Ryder H.F."/>
            <person name="Williamson S.C."/>
            <person name="Barbeau R.A."/>
            <person name="Hamilton E.P."/>
            <person name="Orias E."/>
        </authorList>
    </citation>
    <scope>NUCLEOTIDE SEQUENCE [LARGE SCALE GENOMIC DNA]</scope>
    <source>
        <strain evidence="20">SB210</strain>
    </source>
</reference>
<dbReference type="GO" id="GO:0004693">
    <property type="term" value="F:cyclin-dependent protein serine/threonine kinase activity"/>
    <property type="evidence" value="ECO:0007669"/>
    <property type="project" value="UniProtKB-EC"/>
</dbReference>
<feature type="compositionally biased region" description="Low complexity" evidence="17">
    <location>
        <begin position="455"/>
        <end position="472"/>
    </location>
</feature>
<dbReference type="Pfam" id="PF00069">
    <property type="entry name" value="Pkinase"/>
    <property type="match status" value="1"/>
</dbReference>
<dbReference type="EC" id="2.7.11.23" evidence="3"/>
<evidence type="ECO:0000256" key="6">
    <source>
        <dbReference type="ARBA" id="ARBA00022679"/>
    </source>
</evidence>
<keyword evidence="7 16" id="KW-0547">Nucleotide-binding</keyword>
<comment type="catalytic activity">
    <reaction evidence="15">
        <text>[DNA-directed RNA polymerase] + ATP = phospho-[DNA-directed RNA polymerase] + ADP + H(+)</text>
        <dbReference type="Rhea" id="RHEA:10216"/>
        <dbReference type="Rhea" id="RHEA-COMP:11321"/>
        <dbReference type="Rhea" id="RHEA-COMP:11322"/>
        <dbReference type="ChEBI" id="CHEBI:15378"/>
        <dbReference type="ChEBI" id="CHEBI:30616"/>
        <dbReference type="ChEBI" id="CHEBI:43176"/>
        <dbReference type="ChEBI" id="CHEBI:68546"/>
        <dbReference type="ChEBI" id="CHEBI:456216"/>
        <dbReference type="EC" id="2.7.11.23"/>
    </reaction>
</comment>
<dbReference type="InParanoid" id="Q22RX1"/>
<dbReference type="Gene3D" id="1.10.510.10">
    <property type="entry name" value="Transferase(Phosphotransferase) domain 1"/>
    <property type="match status" value="1"/>
</dbReference>
<evidence type="ECO:0000256" key="7">
    <source>
        <dbReference type="ARBA" id="ARBA00022741"/>
    </source>
</evidence>
<gene>
    <name evidence="19" type="ORF">TTHERM_00011670</name>
</gene>
<evidence type="ECO:0000256" key="17">
    <source>
        <dbReference type="SAM" id="MobiDB-lite"/>
    </source>
</evidence>
<dbReference type="HOGENOM" id="CLU_394086_0_0_1"/>
<dbReference type="EC" id="2.7.11.22" evidence="4"/>
<evidence type="ECO:0000256" key="8">
    <source>
        <dbReference type="ARBA" id="ARBA00022777"/>
    </source>
</evidence>
<comment type="similarity">
    <text evidence="2">Belongs to the protein kinase superfamily. CMGC Ser/Thr protein kinase family. CDC2/CDKX subfamily.</text>
</comment>
<keyword evidence="10" id="KW-0539">Nucleus</keyword>
<feature type="compositionally biased region" description="Low complexity" evidence="17">
    <location>
        <begin position="428"/>
        <end position="448"/>
    </location>
</feature>
<dbReference type="InterPro" id="IPR008271">
    <property type="entry name" value="Ser/Thr_kinase_AS"/>
</dbReference>
<dbReference type="FunFam" id="1.10.510.10:FF:000415">
    <property type="entry name" value="CMGC/CDK/CRK7 protein kinase, variant"/>
    <property type="match status" value="1"/>
</dbReference>
<dbReference type="Proteomes" id="UP000009168">
    <property type="component" value="Unassembled WGS sequence"/>
</dbReference>
<dbReference type="InterPro" id="IPR017441">
    <property type="entry name" value="Protein_kinase_ATP_BS"/>
</dbReference>
<evidence type="ECO:0000256" key="11">
    <source>
        <dbReference type="ARBA" id="ARBA00038543"/>
    </source>
</evidence>
<dbReference type="PROSITE" id="PS00107">
    <property type="entry name" value="PROTEIN_KINASE_ATP"/>
    <property type="match status" value="1"/>
</dbReference>
<dbReference type="Gene3D" id="3.30.200.20">
    <property type="entry name" value="Phosphorylase Kinase, domain 1"/>
    <property type="match status" value="1"/>
</dbReference>
<keyword evidence="9 16" id="KW-0067">ATP-binding</keyword>
<evidence type="ECO:0000256" key="14">
    <source>
        <dbReference type="ARBA" id="ARBA00042858"/>
    </source>
</evidence>
<comment type="subcellular location">
    <subcellularLocation>
        <location evidence="1">Nucleus</location>
    </subcellularLocation>
</comment>
<dbReference type="PANTHER" id="PTHR24056:SF233">
    <property type="entry name" value="CYCLIN-DEPENDENT KINASE 9"/>
    <property type="match status" value="1"/>
</dbReference>
<accession>Q22RX1</accession>
<evidence type="ECO:0000256" key="9">
    <source>
        <dbReference type="ARBA" id="ARBA00022840"/>
    </source>
</evidence>
<dbReference type="GO" id="GO:0005524">
    <property type="term" value="F:ATP binding"/>
    <property type="evidence" value="ECO:0007669"/>
    <property type="project" value="UniProtKB-UniRule"/>
</dbReference>
<name>Q22RX1_TETTS</name>
<dbReference type="GO" id="GO:0008353">
    <property type="term" value="F:RNA polymerase II CTD heptapeptide repeat kinase activity"/>
    <property type="evidence" value="ECO:0007669"/>
    <property type="project" value="UniProtKB-EC"/>
</dbReference>
<feature type="region of interest" description="Disordered" evidence="17">
    <location>
        <begin position="367"/>
        <end position="554"/>
    </location>
</feature>
<dbReference type="GeneID" id="7846051"/>
<dbReference type="CDD" id="cd07840">
    <property type="entry name" value="STKc_CDK9_like"/>
    <property type="match status" value="1"/>
</dbReference>
<evidence type="ECO:0000256" key="2">
    <source>
        <dbReference type="ARBA" id="ARBA00006485"/>
    </source>
</evidence>
<feature type="compositionally biased region" description="Low complexity" evidence="17">
    <location>
        <begin position="385"/>
        <end position="417"/>
    </location>
</feature>
<dbReference type="PROSITE" id="PS50011">
    <property type="entry name" value="PROTEIN_KINASE_DOM"/>
    <property type="match status" value="1"/>
</dbReference>
<evidence type="ECO:0000256" key="3">
    <source>
        <dbReference type="ARBA" id="ARBA00012409"/>
    </source>
</evidence>
<feature type="binding site" evidence="16">
    <location>
        <position position="55"/>
    </location>
    <ligand>
        <name>ATP</name>
        <dbReference type="ChEBI" id="CHEBI:30616"/>
    </ligand>
</feature>
<feature type="compositionally biased region" description="Polar residues" evidence="17">
    <location>
        <begin position="536"/>
        <end position="554"/>
    </location>
</feature>
<organism evidence="19 20">
    <name type="scientific">Tetrahymena thermophila (strain SB210)</name>
    <dbReference type="NCBI Taxonomy" id="312017"/>
    <lineage>
        <taxon>Eukaryota</taxon>
        <taxon>Sar</taxon>
        <taxon>Alveolata</taxon>
        <taxon>Ciliophora</taxon>
        <taxon>Intramacronucleata</taxon>
        <taxon>Oligohymenophorea</taxon>
        <taxon>Hymenostomatida</taxon>
        <taxon>Tetrahymenina</taxon>
        <taxon>Tetrahymenidae</taxon>
        <taxon>Tetrahymena</taxon>
    </lineage>
</organism>
<evidence type="ECO:0000256" key="15">
    <source>
        <dbReference type="ARBA" id="ARBA00049280"/>
    </source>
</evidence>